<evidence type="ECO:0000256" key="3">
    <source>
        <dbReference type="SAM" id="MobiDB-lite"/>
    </source>
</evidence>
<feature type="compositionally biased region" description="Low complexity" evidence="3">
    <location>
        <begin position="168"/>
        <end position="177"/>
    </location>
</feature>
<evidence type="ECO:0000313" key="4">
    <source>
        <dbReference type="EMBL" id="KAA8532134.1"/>
    </source>
</evidence>
<keyword evidence="5" id="KW-1185">Reference proteome</keyword>
<sequence length="210" mass="22470">MMSLEMGSSSFNQQSNLGIMDEEEATGELDSISSSSSEVSSVVSSESDFVEEVTSSDTSSSPPSSSSVSTSLISGQLEAAGPLQDMSSLLQQLPFKRGLSKYFQGKSQSFTSLSNVTCLEDLAKPENPYNKRLKSCKSYGLLSEESHRSSHLPKSSTSSRLISKKTSRGSCSSLSSKRNASFLGNVRPPIPPPHRSTSTNSFSNQTPLFA</sequence>
<proteinExistence type="predicted"/>
<feature type="compositionally biased region" description="Polar residues" evidence="3">
    <location>
        <begin position="195"/>
        <end position="210"/>
    </location>
</feature>
<evidence type="ECO:0000313" key="5">
    <source>
        <dbReference type="Proteomes" id="UP000325577"/>
    </source>
</evidence>
<feature type="region of interest" description="Disordered" evidence="3">
    <location>
        <begin position="144"/>
        <end position="210"/>
    </location>
</feature>
<evidence type="ECO:0008006" key="6">
    <source>
        <dbReference type="Google" id="ProtNLM"/>
    </source>
</evidence>
<keyword evidence="2" id="KW-0539">Nucleus</keyword>
<feature type="compositionally biased region" description="Polar residues" evidence="3">
    <location>
        <begin position="1"/>
        <end position="17"/>
    </location>
</feature>
<dbReference type="InterPro" id="IPR051992">
    <property type="entry name" value="OxStress_Response_Reg"/>
</dbReference>
<dbReference type="GO" id="GO:0006950">
    <property type="term" value="P:response to stress"/>
    <property type="evidence" value="ECO:0007669"/>
    <property type="project" value="UniProtKB-ARBA"/>
</dbReference>
<feature type="region of interest" description="Disordered" evidence="3">
    <location>
        <begin position="1"/>
        <end position="73"/>
    </location>
</feature>
<evidence type="ECO:0000256" key="2">
    <source>
        <dbReference type="ARBA" id="ARBA00023242"/>
    </source>
</evidence>
<organism evidence="4 5">
    <name type="scientific">Nyssa sinensis</name>
    <dbReference type="NCBI Taxonomy" id="561372"/>
    <lineage>
        <taxon>Eukaryota</taxon>
        <taxon>Viridiplantae</taxon>
        <taxon>Streptophyta</taxon>
        <taxon>Embryophyta</taxon>
        <taxon>Tracheophyta</taxon>
        <taxon>Spermatophyta</taxon>
        <taxon>Magnoliopsida</taxon>
        <taxon>eudicotyledons</taxon>
        <taxon>Gunneridae</taxon>
        <taxon>Pentapetalae</taxon>
        <taxon>asterids</taxon>
        <taxon>Cornales</taxon>
        <taxon>Nyssaceae</taxon>
        <taxon>Nyssa</taxon>
    </lineage>
</organism>
<gene>
    <name evidence="4" type="ORF">F0562_006724</name>
</gene>
<reference evidence="4 5" key="1">
    <citation type="submission" date="2019-09" db="EMBL/GenBank/DDBJ databases">
        <title>A chromosome-level genome assembly of the Chinese tupelo Nyssa sinensis.</title>
        <authorList>
            <person name="Yang X."/>
            <person name="Kang M."/>
            <person name="Yang Y."/>
            <person name="Xiong H."/>
            <person name="Wang M."/>
            <person name="Zhang Z."/>
            <person name="Wang Z."/>
            <person name="Wu H."/>
            <person name="Ma T."/>
            <person name="Liu J."/>
            <person name="Xi Z."/>
        </authorList>
    </citation>
    <scope>NUCLEOTIDE SEQUENCE [LARGE SCALE GENOMIC DNA]</scope>
    <source>
        <strain evidence="4">J267</strain>
        <tissue evidence="4">Leaf</tissue>
    </source>
</reference>
<evidence type="ECO:0000256" key="1">
    <source>
        <dbReference type="ARBA" id="ARBA00004123"/>
    </source>
</evidence>
<accession>A0A5J5APA7</accession>
<dbReference type="EMBL" id="CM018043">
    <property type="protein sequence ID" value="KAA8532134.1"/>
    <property type="molecule type" value="Genomic_DNA"/>
</dbReference>
<dbReference type="OrthoDB" id="1938584at2759"/>
<feature type="compositionally biased region" description="Low complexity" evidence="3">
    <location>
        <begin position="28"/>
        <end position="71"/>
    </location>
</feature>
<protein>
    <recommendedName>
        <fullName evidence="6">Oxidative stress 3</fullName>
    </recommendedName>
</protein>
<dbReference type="AlphaFoldDB" id="A0A5J5APA7"/>
<dbReference type="Proteomes" id="UP000325577">
    <property type="component" value="Linkage Group LG2"/>
</dbReference>
<comment type="subcellular location">
    <subcellularLocation>
        <location evidence="1">Nucleus</location>
    </subcellularLocation>
</comment>
<dbReference type="GO" id="GO:0005634">
    <property type="term" value="C:nucleus"/>
    <property type="evidence" value="ECO:0007669"/>
    <property type="project" value="UniProtKB-SubCell"/>
</dbReference>
<dbReference type="PANTHER" id="PTHR33172">
    <property type="entry name" value="OS08G0516900 PROTEIN"/>
    <property type="match status" value="1"/>
</dbReference>
<dbReference type="PANTHER" id="PTHR33172:SF29">
    <property type="entry name" value="OS06G0559400 PROTEIN"/>
    <property type="match status" value="1"/>
</dbReference>
<name>A0A5J5APA7_9ASTE</name>